<organism evidence="3 4">
    <name type="scientific">Parathermosynechococcus lividus PCC 6715</name>
    <dbReference type="NCBI Taxonomy" id="1917166"/>
    <lineage>
        <taxon>Bacteria</taxon>
        <taxon>Bacillati</taxon>
        <taxon>Cyanobacteriota</taxon>
        <taxon>Cyanophyceae</taxon>
        <taxon>Acaryochloridales</taxon>
        <taxon>Thermosynechococcaceae</taxon>
        <taxon>Parathermosynechococcus</taxon>
    </lineage>
</organism>
<evidence type="ECO:0000313" key="3">
    <source>
        <dbReference type="EMBL" id="ATS18458.1"/>
    </source>
</evidence>
<feature type="transmembrane region" description="Helical" evidence="2">
    <location>
        <begin position="7"/>
        <end position="33"/>
    </location>
</feature>
<evidence type="ECO:0000256" key="1">
    <source>
        <dbReference type="SAM" id="MobiDB-lite"/>
    </source>
</evidence>
<keyword evidence="2" id="KW-0472">Membrane</keyword>
<dbReference type="AlphaFoldDB" id="A0A2D2Q1V0"/>
<keyword evidence="2" id="KW-0812">Transmembrane</keyword>
<keyword evidence="2" id="KW-1133">Transmembrane helix</keyword>
<evidence type="ECO:0000256" key="2">
    <source>
        <dbReference type="SAM" id="Phobius"/>
    </source>
</evidence>
<dbReference type="KEGG" id="slw:BRW62_06485"/>
<gene>
    <name evidence="3" type="ORF">BRW62_06485</name>
</gene>
<sequence length="168" mass="18657">MAIQIKFLPYLVAVVIGVIGAIVLSQLHFTLWWESDLLTQPPPIVETEPERVSPDPLPPPQPPASPQPDGLRISNQTGFPVRVVLLAAGDRPRPDSKTVHWDFAPMEGSIKGLLLSLPDGTLKLSHGDIVVAFTLDGSKRYWGPYVIGENDQLQRDRQTNEWQLTLRP</sequence>
<reference evidence="4" key="2">
    <citation type="journal article" date="2022" name="Front. Microbiol.">
        <title>Comparative Genomic Analysis Revealed Distinct Molecular Components and Organization of CO2-Concentrating Mechanism in Thermophilic Cyanobacteria.</title>
        <authorList>
            <person name="Tang J."/>
            <person name="Zhou H."/>
            <person name="Yao D."/>
            <person name="Riaz S."/>
            <person name="You D."/>
            <person name="Klepacz-Smolka A."/>
            <person name="Daroch M."/>
        </authorList>
    </citation>
    <scope>NUCLEOTIDE SEQUENCE [LARGE SCALE GENOMIC DNA]</scope>
    <source>
        <strain evidence="4">PCC 6715</strain>
    </source>
</reference>
<keyword evidence="4" id="KW-1185">Reference proteome</keyword>
<dbReference type="EMBL" id="CP018092">
    <property type="protein sequence ID" value="ATS18458.1"/>
    <property type="molecule type" value="Genomic_DNA"/>
</dbReference>
<reference evidence="3 4" key="1">
    <citation type="submission" date="2016-11" db="EMBL/GenBank/DDBJ databases">
        <title>Complete genome sequence of thermophilic cyanobacteria strain Synechococcus sp. PCC6715.</title>
        <authorList>
            <person name="Tang J."/>
            <person name="Daroch M."/>
            <person name="Liang Y."/>
            <person name="Jiang D."/>
            <person name="Shah M."/>
        </authorList>
    </citation>
    <scope>NUCLEOTIDE SEQUENCE [LARGE SCALE GENOMIC DNA]</scope>
    <source>
        <strain evidence="3 4">PCC 6715</strain>
    </source>
</reference>
<name>A0A2D2Q1V0_PARLV</name>
<proteinExistence type="predicted"/>
<dbReference type="OrthoDB" id="511601at2"/>
<accession>A0A2D2Q1V0</accession>
<feature type="compositionally biased region" description="Pro residues" evidence="1">
    <location>
        <begin position="55"/>
        <end position="66"/>
    </location>
</feature>
<evidence type="ECO:0000313" key="4">
    <source>
        <dbReference type="Proteomes" id="UP000231057"/>
    </source>
</evidence>
<dbReference type="Proteomes" id="UP000231057">
    <property type="component" value="Chromosome"/>
</dbReference>
<protein>
    <submittedName>
        <fullName evidence="3">Uncharacterized protein</fullName>
    </submittedName>
</protein>
<feature type="region of interest" description="Disordered" evidence="1">
    <location>
        <begin position="43"/>
        <end position="72"/>
    </location>
</feature>
<dbReference type="RefSeq" id="WP_099798805.1">
    <property type="nucleotide sequence ID" value="NZ_CP018092.1"/>
</dbReference>